<feature type="compositionally biased region" description="Basic and acidic residues" evidence="1">
    <location>
        <begin position="150"/>
        <end position="161"/>
    </location>
</feature>
<dbReference type="PROSITE" id="PS51257">
    <property type="entry name" value="PROKAR_LIPOPROTEIN"/>
    <property type="match status" value="1"/>
</dbReference>
<gene>
    <name evidence="3" type="ORF">NC998_21865</name>
</gene>
<dbReference type="InterPro" id="IPR046599">
    <property type="entry name" value="DUF6658"/>
</dbReference>
<evidence type="ECO:0000256" key="1">
    <source>
        <dbReference type="SAM" id="MobiDB-lite"/>
    </source>
</evidence>
<evidence type="ECO:0000313" key="3">
    <source>
        <dbReference type="EMBL" id="MEP0819751.1"/>
    </source>
</evidence>
<dbReference type="EMBL" id="JAMPKM010000016">
    <property type="protein sequence ID" value="MEP0819751.1"/>
    <property type="molecule type" value="Genomic_DNA"/>
</dbReference>
<proteinExistence type="predicted"/>
<feature type="compositionally biased region" description="Polar residues" evidence="1">
    <location>
        <begin position="39"/>
        <end position="53"/>
    </location>
</feature>
<feature type="signal peptide" evidence="2">
    <location>
        <begin position="1"/>
        <end position="30"/>
    </location>
</feature>
<keyword evidence="2" id="KW-0732">Signal</keyword>
<evidence type="ECO:0000256" key="2">
    <source>
        <dbReference type="SAM" id="SignalP"/>
    </source>
</evidence>
<sequence>MKRLVSALKKIRLSQVLAVFLAGVLMISTAACSGGAQARESSGTQGRDSNSPAQGIPGHRQQNYQGGMNGYSDTDARYNKGVQSRTSTQAKGLVDNAERNVIDQTDDIGTNSKRILDKKGENLEQLGDNLKRDSKSFDKKADRVTSNVKDQADNIRDDAKSASKGLSKVADQDLVGNAKQAVNKTSSYVQDKASEAARNTQRAIDKAS</sequence>
<feature type="region of interest" description="Disordered" evidence="1">
    <location>
        <begin position="36"/>
        <end position="78"/>
    </location>
</feature>
<feature type="chain" id="PRO_5046907311" evidence="2">
    <location>
        <begin position="31"/>
        <end position="208"/>
    </location>
</feature>
<dbReference type="Proteomes" id="UP001464891">
    <property type="component" value="Unassembled WGS sequence"/>
</dbReference>
<feature type="region of interest" description="Disordered" evidence="1">
    <location>
        <begin position="137"/>
        <end position="167"/>
    </location>
</feature>
<reference evidence="3 4" key="1">
    <citation type="submission" date="2022-04" db="EMBL/GenBank/DDBJ databases">
        <title>Positive selection, recombination, and allopatry shape intraspecific diversity of widespread and dominant cyanobacteria.</title>
        <authorList>
            <person name="Wei J."/>
            <person name="Shu W."/>
            <person name="Hu C."/>
        </authorList>
    </citation>
    <scope>NUCLEOTIDE SEQUENCE [LARGE SCALE GENOMIC DNA]</scope>
    <source>
        <strain evidence="3 4">GB2-A4</strain>
    </source>
</reference>
<dbReference type="Pfam" id="PF20363">
    <property type="entry name" value="DUF6658"/>
    <property type="match status" value="1"/>
</dbReference>
<protein>
    <submittedName>
        <fullName evidence="3">Uncharacterized protein</fullName>
    </submittedName>
</protein>
<keyword evidence="4" id="KW-1185">Reference proteome</keyword>
<dbReference type="RefSeq" id="WP_190441014.1">
    <property type="nucleotide sequence ID" value="NZ_JAMPKM010000016.1"/>
</dbReference>
<name>A0ABV0JD85_9CYAN</name>
<comment type="caution">
    <text evidence="3">The sequence shown here is derived from an EMBL/GenBank/DDBJ whole genome shotgun (WGS) entry which is preliminary data.</text>
</comment>
<feature type="region of interest" description="Disordered" evidence="1">
    <location>
        <begin position="189"/>
        <end position="208"/>
    </location>
</feature>
<evidence type="ECO:0000313" key="4">
    <source>
        <dbReference type="Proteomes" id="UP001464891"/>
    </source>
</evidence>
<accession>A0ABV0JD85</accession>
<organism evidence="3 4">
    <name type="scientific">Trichocoleus desertorum GB2-A4</name>
    <dbReference type="NCBI Taxonomy" id="2933944"/>
    <lineage>
        <taxon>Bacteria</taxon>
        <taxon>Bacillati</taxon>
        <taxon>Cyanobacteriota</taxon>
        <taxon>Cyanophyceae</taxon>
        <taxon>Leptolyngbyales</taxon>
        <taxon>Trichocoleusaceae</taxon>
        <taxon>Trichocoleus</taxon>
    </lineage>
</organism>